<dbReference type="GO" id="GO:0005886">
    <property type="term" value="C:plasma membrane"/>
    <property type="evidence" value="ECO:0007669"/>
    <property type="project" value="UniProtKB-SubCell"/>
</dbReference>
<feature type="transmembrane region" description="Helical" evidence="6">
    <location>
        <begin position="120"/>
        <end position="140"/>
    </location>
</feature>
<keyword evidence="8" id="KW-1185">Reference proteome</keyword>
<protein>
    <submittedName>
        <fullName evidence="7">Lipopolysaccharide biosynthesis protein</fullName>
    </submittedName>
</protein>
<keyword evidence="2" id="KW-1003">Cell membrane</keyword>
<proteinExistence type="predicted"/>
<feature type="transmembrane region" description="Helical" evidence="6">
    <location>
        <begin position="38"/>
        <end position="58"/>
    </location>
</feature>
<organism evidence="7 8">
    <name type="scientific">Arenibacter aquaticus</name>
    <dbReference type="NCBI Taxonomy" id="2489054"/>
    <lineage>
        <taxon>Bacteria</taxon>
        <taxon>Pseudomonadati</taxon>
        <taxon>Bacteroidota</taxon>
        <taxon>Flavobacteriia</taxon>
        <taxon>Flavobacteriales</taxon>
        <taxon>Flavobacteriaceae</taxon>
        <taxon>Arenibacter</taxon>
    </lineage>
</organism>
<feature type="transmembrane region" description="Helical" evidence="6">
    <location>
        <begin position="160"/>
        <end position="189"/>
    </location>
</feature>
<feature type="transmembrane region" description="Helical" evidence="6">
    <location>
        <begin position="447"/>
        <end position="466"/>
    </location>
</feature>
<dbReference type="PANTHER" id="PTHR30250">
    <property type="entry name" value="PST FAMILY PREDICTED COLANIC ACID TRANSPORTER"/>
    <property type="match status" value="1"/>
</dbReference>
<comment type="subcellular location">
    <subcellularLocation>
        <location evidence="1">Cell membrane</location>
        <topology evidence="1">Multi-pass membrane protein</topology>
    </subcellularLocation>
</comment>
<feature type="transmembrane region" description="Helical" evidence="6">
    <location>
        <begin position="390"/>
        <end position="412"/>
    </location>
</feature>
<dbReference type="Pfam" id="PF01943">
    <property type="entry name" value="Polysacc_synt"/>
    <property type="match status" value="1"/>
</dbReference>
<dbReference type="InterPro" id="IPR002797">
    <property type="entry name" value="Polysacc_synth"/>
</dbReference>
<dbReference type="Proteomes" id="UP000267585">
    <property type="component" value="Unassembled WGS sequence"/>
</dbReference>
<evidence type="ECO:0000256" key="4">
    <source>
        <dbReference type="ARBA" id="ARBA00022989"/>
    </source>
</evidence>
<comment type="caution">
    <text evidence="7">The sequence shown here is derived from an EMBL/GenBank/DDBJ whole genome shotgun (WGS) entry which is preliminary data.</text>
</comment>
<evidence type="ECO:0000313" key="8">
    <source>
        <dbReference type="Proteomes" id="UP000267585"/>
    </source>
</evidence>
<accession>A0A3S0AJT9</accession>
<sequence length="493" mass="55670">MGIVLKQSLNNTLITYGGFVIGGLNLLFLYTRFLTDEYFGLVNVILSASAVLMPILAFGVPNTLVKYFSSFQEHRSKDAFLTLMLLLPLVLIVPIGVVSYLANETIGSFLSRENPIVKGYVWHIFIIGVAMAYFEVFYAWAKVQMKSVFGNFMKEVFSRLVVALLLFMVYMKIITVLTFLNALVGMYLLRTLIMQVYALRLQQLRFNFNWPGNTREIVNYSALIILGGSAAIVLLEVDKVMINQFIEIENVAYYSVAGYIATVIAVPSRSMHNITYPLTAEILHKNDIQALKRLYQKSSLTLLIVSGLIFILITLNLDDLYLMLPDSYRGGYVIVFIIGLAKVYDALLGNNNAILYNSDFYRTLLLMGVALAILTILLNLWLIPQYGLDGAAIASFLAFFIYNTTKLVYVQLKFAIQPITKDTIKVIALLVLLSLLFYFVVLPFHPIINIVLKSFLIVVSYAFVLYRFKVSEDVNGAISLYLGKIFGNRWPKK</sequence>
<evidence type="ECO:0000313" key="7">
    <source>
        <dbReference type="EMBL" id="RTE51821.1"/>
    </source>
</evidence>
<keyword evidence="3 6" id="KW-0812">Transmembrane</keyword>
<dbReference type="PANTHER" id="PTHR30250:SF11">
    <property type="entry name" value="O-ANTIGEN TRANSPORTER-RELATED"/>
    <property type="match status" value="1"/>
</dbReference>
<keyword evidence="4 6" id="KW-1133">Transmembrane helix</keyword>
<gene>
    <name evidence="7" type="ORF">EHW67_16565</name>
</gene>
<dbReference type="EMBL" id="RQPJ01000021">
    <property type="protein sequence ID" value="RTE51821.1"/>
    <property type="molecule type" value="Genomic_DNA"/>
</dbReference>
<feature type="transmembrane region" description="Helical" evidence="6">
    <location>
        <begin position="360"/>
        <end position="384"/>
    </location>
</feature>
<feature type="transmembrane region" description="Helical" evidence="6">
    <location>
        <begin position="12"/>
        <end position="32"/>
    </location>
</feature>
<feature type="transmembrane region" description="Helical" evidence="6">
    <location>
        <begin position="424"/>
        <end position="441"/>
    </location>
</feature>
<name>A0A3S0AJT9_9FLAO</name>
<dbReference type="AlphaFoldDB" id="A0A3S0AJT9"/>
<feature type="transmembrane region" description="Helical" evidence="6">
    <location>
        <begin position="329"/>
        <end position="348"/>
    </location>
</feature>
<evidence type="ECO:0000256" key="3">
    <source>
        <dbReference type="ARBA" id="ARBA00022692"/>
    </source>
</evidence>
<feature type="transmembrane region" description="Helical" evidence="6">
    <location>
        <begin position="79"/>
        <end position="100"/>
    </location>
</feature>
<keyword evidence="5 6" id="KW-0472">Membrane</keyword>
<feature type="transmembrane region" description="Helical" evidence="6">
    <location>
        <begin position="300"/>
        <end position="317"/>
    </location>
</feature>
<feature type="transmembrane region" description="Helical" evidence="6">
    <location>
        <begin position="217"/>
        <end position="235"/>
    </location>
</feature>
<evidence type="ECO:0000256" key="1">
    <source>
        <dbReference type="ARBA" id="ARBA00004651"/>
    </source>
</evidence>
<dbReference type="OrthoDB" id="88014at2"/>
<evidence type="ECO:0000256" key="6">
    <source>
        <dbReference type="SAM" id="Phobius"/>
    </source>
</evidence>
<reference evidence="7 8" key="1">
    <citation type="submission" date="2018-11" db="EMBL/GenBank/DDBJ databases">
        <title>Arenibacter aquaticus sp.nov., a marine bacterium isolated from surface seawater in the South China Sea.</title>
        <authorList>
            <person name="Guo J."/>
            <person name="Sun J."/>
        </authorList>
    </citation>
    <scope>NUCLEOTIDE SEQUENCE [LARGE SCALE GENOMIC DNA]</scope>
    <source>
        <strain evidence="7 8">GUO666</strain>
    </source>
</reference>
<dbReference type="InterPro" id="IPR050833">
    <property type="entry name" value="Poly_Biosynth_Transport"/>
</dbReference>
<evidence type="ECO:0000256" key="5">
    <source>
        <dbReference type="ARBA" id="ARBA00023136"/>
    </source>
</evidence>
<dbReference type="RefSeq" id="WP_126163507.1">
    <property type="nucleotide sequence ID" value="NZ_RQPJ01000021.1"/>
</dbReference>
<evidence type="ECO:0000256" key="2">
    <source>
        <dbReference type="ARBA" id="ARBA00022475"/>
    </source>
</evidence>